<dbReference type="PANTHER" id="PTHR17408:SF0">
    <property type="entry name" value="HISTONE RNA HAIRPIN-BINDING PROTEIN"/>
    <property type="match status" value="1"/>
</dbReference>
<feature type="compositionally biased region" description="Basic and acidic residues" evidence="3">
    <location>
        <begin position="168"/>
        <end position="182"/>
    </location>
</feature>
<evidence type="ECO:0000313" key="6">
    <source>
        <dbReference type="Proteomes" id="UP000236319"/>
    </source>
</evidence>
<evidence type="ECO:0000313" key="5">
    <source>
        <dbReference type="EMBL" id="GBE61067.1"/>
    </source>
</evidence>
<dbReference type="InterPro" id="IPR026502">
    <property type="entry name" value="SLBP1/SLBP2"/>
</dbReference>
<feature type="region of interest" description="Disordered" evidence="3">
    <location>
        <begin position="152"/>
        <end position="244"/>
    </location>
</feature>
<dbReference type="GO" id="GO:0071204">
    <property type="term" value="C:histone pre-mRNA 3'end processing complex"/>
    <property type="evidence" value="ECO:0007669"/>
    <property type="project" value="TreeGrafter"/>
</dbReference>
<dbReference type="OrthoDB" id="265795at2759"/>
<dbReference type="GO" id="GO:0051028">
    <property type="term" value="P:mRNA transport"/>
    <property type="evidence" value="ECO:0007669"/>
    <property type="project" value="TreeGrafter"/>
</dbReference>
<dbReference type="GO" id="GO:0006398">
    <property type="term" value="P:mRNA 3'-end processing by stem-loop binding and cleavage"/>
    <property type="evidence" value="ECO:0007669"/>
    <property type="project" value="TreeGrafter"/>
</dbReference>
<name>A0A2H6KDK3_9APIC</name>
<dbReference type="VEuPathDB" id="PiroplasmaDB:BOVATA_025600"/>
<dbReference type="RefSeq" id="XP_028867310.1">
    <property type="nucleotide sequence ID" value="XM_029011477.1"/>
</dbReference>
<feature type="compositionally biased region" description="Polar residues" evidence="3">
    <location>
        <begin position="153"/>
        <end position="166"/>
    </location>
</feature>
<proteinExistence type="inferred from homology"/>
<accession>A0A2H6KDK3</accession>
<evidence type="ECO:0000256" key="1">
    <source>
        <dbReference type="ARBA" id="ARBA00006151"/>
    </source>
</evidence>
<evidence type="ECO:0000259" key="4">
    <source>
        <dbReference type="Pfam" id="PF15247"/>
    </source>
</evidence>
<dbReference type="Pfam" id="PF15247">
    <property type="entry name" value="SLBP_RNA_bind"/>
    <property type="match status" value="1"/>
</dbReference>
<feature type="region of interest" description="Disordered" evidence="3">
    <location>
        <begin position="107"/>
        <end position="138"/>
    </location>
</feature>
<feature type="domain" description="Histone RNA hairpin-binding protein RNA-binding" evidence="4">
    <location>
        <begin position="329"/>
        <end position="395"/>
    </location>
</feature>
<dbReference type="EMBL" id="BDSA01000002">
    <property type="protein sequence ID" value="GBE61067.1"/>
    <property type="molecule type" value="Genomic_DNA"/>
</dbReference>
<dbReference type="Gene3D" id="1.10.8.1120">
    <property type="entry name" value="Histone RNA hairpin-binding protein RNA-binding domain"/>
    <property type="match status" value="1"/>
</dbReference>
<comment type="caution">
    <text evidence="5">The sequence shown here is derived from an EMBL/GenBank/DDBJ whole genome shotgun (WGS) entry which is preliminary data.</text>
</comment>
<dbReference type="PANTHER" id="PTHR17408">
    <property type="entry name" value="HISTONE RNA HAIRPIN-BINDING PROTEIN"/>
    <property type="match status" value="1"/>
</dbReference>
<dbReference type="InterPro" id="IPR029344">
    <property type="entry name" value="SLBP_RNA_bind"/>
</dbReference>
<dbReference type="GO" id="GO:0003729">
    <property type="term" value="F:mRNA binding"/>
    <property type="evidence" value="ECO:0007669"/>
    <property type="project" value="InterPro"/>
</dbReference>
<protein>
    <submittedName>
        <fullName evidence="5">Drosophila melanogaster CG15040 gene product</fullName>
    </submittedName>
</protein>
<dbReference type="GeneID" id="39874837"/>
<keyword evidence="2" id="KW-0694">RNA-binding</keyword>
<reference evidence="5 6" key="1">
    <citation type="journal article" date="2017" name="BMC Genomics">
        <title>Whole-genome assembly of Babesia ovata and comparative genomics between closely related pathogens.</title>
        <authorList>
            <person name="Yamagishi J."/>
            <person name="Asada M."/>
            <person name="Hakimi H."/>
            <person name="Tanaka T.Q."/>
            <person name="Sugimoto C."/>
            <person name="Kawazu S."/>
        </authorList>
    </citation>
    <scope>NUCLEOTIDE SEQUENCE [LARGE SCALE GENOMIC DNA]</scope>
    <source>
        <strain evidence="5 6">Miyake</strain>
    </source>
</reference>
<dbReference type="AlphaFoldDB" id="A0A2H6KDK3"/>
<organism evidence="5 6">
    <name type="scientific">Babesia ovata</name>
    <dbReference type="NCBI Taxonomy" id="189622"/>
    <lineage>
        <taxon>Eukaryota</taxon>
        <taxon>Sar</taxon>
        <taxon>Alveolata</taxon>
        <taxon>Apicomplexa</taxon>
        <taxon>Aconoidasida</taxon>
        <taxon>Piroplasmida</taxon>
        <taxon>Babesiidae</taxon>
        <taxon>Babesia</taxon>
    </lineage>
</organism>
<keyword evidence="6" id="KW-1185">Reference proteome</keyword>
<evidence type="ECO:0000256" key="2">
    <source>
        <dbReference type="ARBA" id="ARBA00022884"/>
    </source>
</evidence>
<dbReference type="GO" id="GO:0071207">
    <property type="term" value="F:histone pre-mRNA stem-loop binding"/>
    <property type="evidence" value="ECO:0007669"/>
    <property type="project" value="TreeGrafter"/>
</dbReference>
<dbReference type="InterPro" id="IPR038294">
    <property type="entry name" value="SLBP_RNA_bind_sf"/>
</dbReference>
<evidence type="ECO:0000256" key="3">
    <source>
        <dbReference type="SAM" id="MobiDB-lite"/>
    </source>
</evidence>
<dbReference type="GO" id="GO:0005737">
    <property type="term" value="C:cytoplasm"/>
    <property type="evidence" value="ECO:0007669"/>
    <property type="project" value="TreeGrafter"/>
</dbReference>
<comment type="similarity">
    <text evidence="1">Belongs to the SLBP family.</text>
</comment>
<sequence length="396" mass="43117">MTSCRWVDVVSSDSCASFGRTALMKYERQDRRVTAVNSERLVAAIDADCIDQLKGDVTDNAVSLGDSFIERDGHVTAIQAGTGVTMDMQMKMNLAPAAIDEVPLTQEEMGESDETTLSPKPLVSKGWENGPADVPRNENGAAVVSFSGILGLSRSSQSPRDNSVSPSPRDRTSPNPRGHRDVQTGSEPAKHASRNSSGGATASAGPVAMEGSNRNAVQTKDAVNGTPRTAVQPKRVAKTATSSKGKTVEFAEPCGTPMSMLEAETSKRAKVATDDQSGVYFDEITQKPLNPPKKANVMKDKVNQEQISQLLLKQFNQTEPKPKVKEAPNTRICSRLKDIAIGKSTKGYQNYIKKVPIDQRTPDDPQTPNLRENVSAARFQVIYRKWRTDLHKYDNL</sequence>
<dbReference type="Proteomes" id="UP000236319">
    <property type="component" value="Unassembled WGS sequence"/>
</dbReference>
<gene>
    <name evidence="5" type="ORF">BOVATA_025600</name>
</gene>